<keyword evidence="1" id="KW-0862">Zinc</keyword>
<evidence type="ECO:0000259" key="3">
    <source>
        <dbReference type="PROSITE" id="PS50158"/>
    </source>
</evidence>
<dbReference type="GO" id="GO:0003676">
    <property type="term" value="F:nucleic acid binding"/>
    <property type="evidence" value="ECO:0007669"/>
    <property type="project" value="InterPro"/>
</dbReference>
<dbReference type="Gene3D" id="3.60.10.10">
    <property type="entry name" value="Endonuclease/exonuclease/phosphatase"/>
    <property type="match status" value="1"/>
</dbReference>
<dbReference type="InterPro" id="IPR036691">
    <property type="entry name" value="Endo/exonu/phosph_ase_sf"/>
</dbReference>
<feature type="non-terminal residue" evidence="4">
    <location>
        <position position="1031"/>
    </location>
</feature>
<evidence type="ECO:0000256" key="2">
    <source>
        <dbReference type="SAM" id="MobiDB-lite"/>
    </source>
</evidence>
<dbReference type="STRING" id="4829.A0A163KMH5"/>
<feature type="compositionally biased region" description="Polar residues" evidence="2">
    <location>
        <begin position="442"/>
        <end position="454"/>
    </location>
</feature>
<dbReference type="Gene3D" id="4.10.60.10">
    <property type="entry name" value="Zinc finger, CCHC-type"/>
    <property type="match status" value="1"/>
</dbReference>
<evidence type="ECO:0000256" key="1">
    <source>
        <dbReference type="PROSITE-ProRule" id="PRU00047"/>
    </source>
</evidence>
<dbReference type="Proteomes" id="UP000078561">
    <property type="component" value="Unassembled WGS sequence"/>
</dbReference>
<dbReference type="OrthoDB" id="5598377at2759"/>
<reference evidence="4" key="1">
    <citation type="submission" date="2016-04" db="EMBL/GenBank/DDBJ databases">
        <authorList>
            <person name="Evans L.H."/>
            <person name="Alamgir A."/>
            <person name="Owens N."/>
            <person name="Weber N.D."/>
            <person name="Virtaneva K."/>
            <person name="Barbian K."/>
            <person name="Babar A."/>
            <person name="Rosenke K."/>
        </authorList>
    </citation>
    <scope>NUCLEOTIDE SEQUENCE [LARGE SCALE GENOMIC DNA]</scope>
    <source>
        <strain evidence="4">CBS 101.48</strain>
    </source>
</reference>
<dbReference type="GO" id="GO:0003824">
    <property type="term" value="F:catalytic activity"/>
    <property type="evidence" value="ECO:0007669"/>
    <property type="project" value="InterPro"/>
</dbReference>
<keyword evidence="1" id="KW-0863">Zinc-finger</keyword>
<dbReference type="PROSITE" id="PS50158">
    <property type="entry name" value="ZF_CCHC"/>
    <property type="match status" value="1"/>
</dbReference>
<dbReference type="EMBL" id="LT549917">
    <property type="protein sequence ID" value="SAL94729.1"/>
    <property type="molecule type" value="Genomic_DNA"/>
</dbReference>
<evidence type="ECO:0000313" key="5">
    <source>
        <dbReference type="Proteomes" id="UP000078561"/>
    </source>
</evidence>
<gene>
    <name evidence="4" type="primary">ABSGL_00015.1 scaffold 67</name>
</gene>
<dbReference type="GO" id="GO:0008270">
    <property type="term" value="F:zinc ion binding"/>
    <property type="evidence" value="ECO:0007669"/>
    <property type="project" value="UniProtKB-KW"/>
</dbReference>
<dbReference type="SUPFAM" id="SSF57756">
    <property type="entry name" value="Retrovirus zinc finger-like domains"/>
    <property type="match status" value="1"/>
</dbReference>
<feature type="region of interest" description="Disordered" evidence="2">
    <location>
        <begin position="290"/>
        <end position="320"/>
    </location>
</feature>
<keyword evidence="1" id="KW-0479">Metal-binding</keyword>
<proteinExistence type="predicted"/>
<feature type="compositionally biased region" description="Low complexity" evidence="2">
    <location>
        <begin position="427"/>
        <end position="440"/>
    </location>
</feature>
<organism evidence="4">
    <name type="scientific">Absidia glauca</name>
    <name type="common">Pin mould</name>
    <dbReference type="NCBI Taxonomy" id="4829"/>
    <lineage>
        <taxon>Eukaryota</taxon>
        <taxon>Fungi</taxon>
        <taxon>Fungi incertae sedis</taxon>
        <taxon>Mucoromycota</taxon>
        <taxon>Mucoromycotina</taxon>
        <taxon>Mucoromycetes</taxon>
        <taxon>Mucorales</taxon>
        <taxon>Cunninghamellaceae</taxon>
        <taxon>Absidia</taxon>
    </lineage>
</organism>
<dbReference type="SMART" id="SM00343">
    <property type="entry name" value="ZnF_C2HC"/>
    <property type="match status" value="2"/>
</dbReference>
<protein>
    <recommendedName>
        <fullName evidence="3">CCHC-type domain-containing protein</fullName>
    </recommendedName>
</protein>
<dbReference type="SUPFAM" id="SSF56219">
    <property type="entry name" value="DNase I-like"/>
    <property type="match status" value="1"/>
</dbReference>
<keyword evidence="5" id="KW-1185">Reference proteome</keyword>
<name>A0A163KMH5_ABSGL</name>
<feature type="domain" description="CCHC-type" evidence="3">
    <location>
        <begin position="273"/>
        <end position="289"/>
    </location>
</feature>
<dbReference type="AlphaFoldDB" id="A0A163KMH5"/>
<dbReference type="OMA" id="STHPWAT"/>
<sequence>MSSVPSHRPNDSSPSRDSSFLSYSRAVKKNLFALPVGKSPIATGMKPVTHKRVWLRSSEEFTIFFDTAPIKCSPGVFHRAMRAQFPIGVGLGIHTRREQGRVFYEIALSNKQACDTACDQGVTIEGTLHTPFRGLPADKEVLTVYLKKIPMVDEATLTQQLKTSLGRFGEVSELILYHESNGNWFNGEGLAVLSNYHPDSLGAKEDSKEDSQGDLQGADLIPASEFEPLMHKIDFDGTRTYYATWKSMPLTCRYCHEDGHSRGDCPERQKSLRCYGCGSFGHIRLQCPKNLDPLPEPPRSVPTPTSQASSSIPTSSAMEVSDTLECTVTPITPPVTEQPVPVSINLVDDDVVEVEDFQEISDAAALLDAASVPESQSDAPPPPEADSTTADTPTTPILAVDPTSGTDASRWADSIPSPTPLVGSVASTTRTPRLRPTPSLGVSHTPTLAPQASTGDKRKKNRSQPLRVVSSRSTKTVSALRPQRQSDSSSKKFHSPSILPSFSRFLRQQPIQLYAFQEVSHRSSTIDISASLNLHLQSQSASLWGKHCGLVSRDPAVKITPIHFYPSSRYIIATISHDQRRFSPFTIINVYAPHQRALQRAFYEDLFQQIHAHFQTPTDDALGLLDPRRTIIVGDFNLSSWASLSTRSSTHPWATLLGTSFTNVFANSDLEHLPTFQRGLPGNSHPSFSTIDFMFVSNDLVSHAQHCSSLFVNASWTDHSLLSFDLMVGASGTGPGLWRANPAFARSAHFCQSLSRHLGTIASMLDPELSAQAQWDSVKVSITPFIRQYGRNKKKKTYSEHRHLQRERNKFHRRLKLDPHNDSLTQRILSIDAQLSTLQDDIIYVASLKAGIKWLEKGEKSAGYLKRTANLRQNQTKIHSIQHPLTSVACTTPDSMQDATTCFYSQLYSSDAITPAALDQMIAFIPPTSRCSALESSQLQSPFSLDDIQAACYSPTKQSSPGKDGLPYDILRLLLCDPSLTALVAQVYNQALSGLFPSSWQETCVTLLPKKGDLSLLSNWRPISLINTDAK</sequence>
<feature type="compositionally biased region" description="Low complexity" evidence="2">
    <location>
        <begin position="302"/>
        <end position="316"/>
    </location>
</feature>
<accession>A0A163KMH5</accession>
<dbReference type="InterPro" id="IPR005135">
    <property type="entry name" value="Endo/exonuclease/phosphatase"/>
</dbReference>
<dbReference type="Pfam" id="PF14529">
    <property type="entry name" value="Exo_endo_phos_2"/>
    <property type="match status" value="1"/>
</dbReference>
<feature type="compositionally biased region" description="Low complexity" evidence="2">
    <location>
        <begin position="467"/>
        <end position="478"/>
    </location>
</feature>
<evidence type="ECO:0000313" key="4">
    <source>
        <dbReference type="EMBL" id="SAL94729.1"/>
    </source>
</evidence>
<dbReference type="InterPro" id="IPR001878">
    <property type="entry name" value="Znf_CCHC"/>
</dbReference>
<dbReference type="InParanoid" id="A0A163KMH5"/>
<dbReference type="PANTHER" id="PTHR19446">
    <property type="entry name" value="REVERSE TRANSCRIPTASES"/>
    <property type="match status" value="1"/>
</dbReference>
<feature type="compositionally biased region" description="Low complexity" evidence="2">
    <location>
        <begin position="385"/>
        <end position="396"/>
    </location>
</feature>
<dbReference type="InterPro" id="IPR036875">
    <property type="entry name" value="Znf_CCHC_sf"/>
</dbReference>
<feature type="region of interest" description="Disordered" evidence="2">
    <location>
        <begin position="370"/>
        <end position="496"/>
    </location>
</feature>